<dbReference type="EMBL" id="MU274903">
    <property type="protein sequence ID" value="KAI0092778.1"/>
    <property type="molecule type" value="Genomic_DNA"/>
</dbReference>
<sequence length="88" mass="9555">MAVSRALQLTTRNRRKALTYIFCATAFASVLTVAGSEVLPCPARPGGKSRHADDSEVIGDIARGTTGSTVVEKRPRRWIEESRPVISN</sequence>
<comment type="caution">
    <text evidence="1">The sequence shown here is derived from an EMBL/GenBank/DDBJ whole genome shotgun (WGS) entry which is preliminary data.</text>
</comment>
<keyword evidence="2" id="KW-1185">Reference proteome</keyword>
<proteinExistence type="predicted"/>
<reference evidence="1" key="1">
    <citation type="journal article" date="2021" name="Environ. Microbiol.">
        <title>Gene family expansions and transcriptome signatures uncover fungal adaptations to wood decay.</title>
        <authorList>
            <person name="Hage H."/>
            <person name="Miyauchi S."/>
            <person name="Viragh M."/>
            <person name="Drula E."/>
            <person name="Min B."/>
            <person name="Chaduli D."/>
            <person name="Navarro D."/>
            <person name="Favel A."/>
            <person name="Norest M."/>
            <person name="Lesage-Meessen L."/>
            <person name="Balint B."/>
            <person name="Merenyi Z."/>
            <person name="de Eugenio L."/>
            <person name="Morin E."/>
            <person name="Martinez A.T."/>
            <person name="Baldrian P."/>
            <person name="Stursova M."/>
            <person name="Martinez M.J."/>
            <person name="Novotny C."/>
            <person name="Magnuson J.K."/>
            <person name="Spatafora J.W."/>
            <person name="Maurice S."/>
            <person name="Pangilinan J."/>
            <person name="Andreopoulos W."/>
            <person name="LaButti K."/>
            <person name="Hundley H."/>
            <person name="Na H."/>
            <person name="Kuo A."/>
            <person name="Barry K."/>
            <person name="Lipzen A."/>
            <person name="Henrissat B."/>
            <person name="Riley R."/>
            <person name="Ahrendt S."/>
            <person name="Nagy L.G."/>
            <person name="Grigoriev I.V."/>
            <person name="Martin F."/>
            <person name="Rosso M.N."/>
        </authorList>
    </citation>
    <scope>NUCLEOTIDE SEQUENCE</scope>
    <source>
        <strain evidence="1">CBS 384.51</strain>
    </source>
</reference>
<gene>
    <name evidence="1" type="ORF">BDY19DRAFT_883457</name>
</gene>
<dbReference type="Proteomes" id="UP001055072">
    <property type="component" value="Unassembled WGS sequence"/>
</dbReference>
<name>A0ACB8UEJ6_9APHY</name>
<accession>A0ACB8UEJ6</accession>
<evidence type="ECO:0000313" key="1">
    <source>
        <dbReference type="EMBL" id="KAI0092778.1"/>
    </source>
</evidence>
<organism evidence="1 2">
    <name type="scientific">Irpex rosettiformis</name>
    <dbReference type="NCBI Taxonomy" id="378272"/>
    <lineage>
        <taxon>Eukaryota</taxon>
        <taxon>Fungi</taxon>
        <taxon>Dikarya</taxon>
        <taxon>Basidiomycota</taxon>
        <taxon>Agaricomycotina</taxon>
        <taxon>Agaricomycetes</taxon>
        <taxon>Polyporales</taxon>
        <taxon>Irpicaceae</taxon>
        <taxon>Irpex</taxon>
    </lineage>
</organism>
<evidence type="ECO:0000313" key="2">
    <source>
        <dbReference type="Proteomes" id="UP001055072"/>
    </source>
</evidence>
<protein>
    <submittedName>
        <fullName evidence="1">Uncharacterized protein</fullName>
    </submittedName>
</protein>